<feature type="region of interest" description="Disordered" evidence="1">
    <location>
        <begin position="248"/>
        <end position="325"/>
    </location>
</feature>
<feature type="compositionally biased region" description="Polar residues" evidence="1">
    <location>
        <begin position="248"/>
        <end position="257"/>
    </location>
</feature>
<name>A0AAN8JQT5_PATCE</name>
<organism evidence="2 3">
    <name type="scientific">Patella caerulea</name>
    <name type="common">Rayed Mediterranean limpet</name>
    <dbReference type="NCBI Taxonomy" id="87958"/>
    <lineage>
        <taxon>Eukaryota</taxon>
        <taxon>Metazoa</taxon>
        <taxon>Spiralia</taxon>
        <taxon>Lophotrochozoa</taxon>
        <taxon>Mollusca</taxon>
        <taxon>Gastropoda</taxon>
        <taxon>Patellogastropoda</taxon>
        <taxon>Patelloidea</taxon>
        <taxon>Patellidae</taxon>
        <taxon>Patella</taxon>
    </lineage>
</organism>
<dbReference type="AlphaFoldDB" id="A0AAN8JQT5"/>
<feature type="compositionally biased region" description="Basic and acidic residues" evidence="1">
    <location>
        <begin position="308"/>
        <end position="318"/>
    </location>
</feature>
<reference evidence="2 3" key="1">
    <citation type="submission" date="2024-01" db="EMBL/GenBank/DDBJ databases">
        <title>The genome of the rayed Mediterranean limpet Patella caerulea (Linnaeus, 1758).</title>
        <authorList>
            <person name="Anh-Thu Weber A."/>
            <person name="Halstead-Nussloch G."/>
        </authorList>
    </citation>
    <scope>NUCLEOTIDE SEQUENCE [LARGE SCALE GENOMIC DNA]</scope>
    <source>
        <strain evidence="2">AATW-2023a</strain>
        <tissue evidence="2">Whole specimen</tissue>
    </source>
</reference>
<comment type="caution">
    <text evidence="2">The sequence shown here is derived from an EMBL/GenBank/DDBJ whole genome shotgun (WGS) entry which is preliminary data.</text>
</comment>
<dbReference type="EMBL" id="JAZGQO010000009">
    <property type="protein sequence ID" value="KAK6178298.1"/>
    <property type="molecule type" value="Genomic_DNA"/>
</dbReference>
<gene>
    <name evidence="2" type="ORF">SNE40_013100</name>
</gene>
<protein>
    <submittedName>
        <fullName evidence="2">Uncharacterized protein</fullName>
    </submittedName>
</protein>
<proteinExistence type="predicted"/>
<evidence type="ECO:0000313" key="3">
    <source>
        <dbReference type="Proteomes" id="UP001347796"/>
    </source>
</evidence>
<dbReference type="Proteomes" id="UP001347796">
    <property type="component" value="Unassembled WGS sequence"/>
</dbReference>
<evidence type="ECO:0000256" key="1">
    <source>
        <dbReference type="SAM" id="MobiDB-lite"/>
    </source>
</evidence>
<evidence type="ECO:0000313" key="2">
    <source>
        <dbReference type="EMBL" id="KAK6178298.1"/>
    </source>
</evidence>
<keyword evidence="3" id="KW-1185">Reference proteome</keyword>
<accession>A0AAN8JQT5</accession>
<sequence length="325" mass="38200">MEELTKVVNDLAGKVGILTVKQDQTFSLVQDVFTLAKKCLESPTGERNVYTIVDKLDDVIKQIRPTFHLATETEPVTPGNHHSRMDEVEPIKLKIQKIWNIKKLDRKKWFAKHHHAKSQANIYEEWVIRDTPLLPVKFRIKPVSGQSEDIIHLRYKLAVYKFNTQIGSMKINAETFEKKFQTVDQEMTELFCENALNEHMLELLNNEWRQDCLAAETSAIKEWSKKQEWLEGYETKYGNDKLKLPKNVSENQYINPQKTHDLIKNSKKREKNNQNSRSKQMENRTLPDQSCADHRNSPGSRRRPPQRSPERRSPERRSPQRKLMQ</sequence>